<dbReference type="InterPro" id="IPR016176">
    <property type="entry name" value="Cbl-dep_enz_cat"/>
</dbReference>
<dbReference type="Pfam" id="PF01642">
    <property type="entry name" value="MM_CoA_mutase"/>
    <property type="match status" value="1"/>
</dbReference>
<feature type="domain" description="Methylmalonyl-CoA mutase alpha/beta chain catalytic" evidence="1">
    <location>
        <begin position="48"/>
        <end position="80"/>
    </location>
</feature>
<sequence>MADARRRSTASAVRVRWEREARAARTQAPAGRLPLLAEPVKDPDEQFLHRIGFPGEYPYTRGIQPTMYRGRLWTFRQYSG</sequence>
<reference evidence="2" key="1">
    <citation type="submission" date="2013-08" db="EMBL/GenBank/DDBJ databases">
        <authorList>
            <person name="Mendez C."/>
            <person name="Richter M."/>
            <person name="Ferrer M."/>
            <person name="Sanchez J."/>
        </authorList>
    </citation>
    <scope>NUCLEOTIDE SEQUENCE</scope>
</reference>
<dbReference type="GO" id="GO:0031419">
    <property type="term" value="F:cobalamin binding"/>
    <property type="evidence" value="ECO:0007669"/>
    <property type="project" value="InterPro"/>
</dbReference>
<proteinExistence type="predicted"/>
<gene>
    <name evidence="2" type="ORF">B1B_16866</name>
</gene>
<organism evidence="2">
    <name type="scientific">mine drainage metagenome</name>
    <dbReference type="NCBI Taxonomy" id="410659"/>
    <lineage>
        <taxon>unclassified sequences</taxon>
        <taxon>metagenomes</taxon>
        <taxon>ecological metagenomes</taxon>
    </lineage>
</organism>
<dbReference type="GO" id="GO:0004494">
    <property type="term" value="F:methylmalonyl-CoA mutase activity"/>
    <property type="evidence" value="ECO:0007669"/>
    <property type="project" value="UniProtKB-EC"/>
</dbReference>
<name>T0YR53_9ZZZZ</name>
<dbReference type="EMBL" id="AUZY01011246">
    <property type="protein sequence ID" value="EQD35593.1"/>
    <property type="molecule type" value="Genomic_DNA"/>
</dbReference>
<reference evidence="2" key="2">
    <citation type="journal article" date="2014" name="ISME J.">
        <title>Microbial stratification in low pH oxic and suboxic macroscopic growths along an acid mine drainage.</title>
        <authorList>
            <person name="Mendez-Garcia C."/>
            <person name="Mesa V."/>
            <person name="Sprenger R.R."/>
            <person name="Richter M."/>
            <person name="Diez M.S."/>
            <person name="Solano J."/>
            <person name="Bargiela R."/>
            <person name="Golyshina O.V."/>
            <person name="Manteca A."/>
            <person name="Ramos J.L."/>
            <person name="Gallego J.R."/>
            <person name="Llorente I."/>
            <person name="Martins Dos Santos V.A."/>
            <person name="Jensen O.N."/>
            <person name="Pelaez A.I."/>
            <person name="Sanchez J."/>
            <person name="Ferrer M."/>
        </authorList>
    </citation>
    <scope>NUCLEOTIDE SEQUENCE</scope>
</reference>
<comment type="caution">
    <text evidence="2">The sequence shown here is derived from an EMBL/GenBank/DDBJ whole genome shotgun (WGS) entry which is preliminary data.</text>
</comment>
<evidence type="ECO:0000259" key="1">
    <source>
        <dbReference type="Pfam" id="PF01642"/>
    </source>
</evidence>
<dbReference type="InterPro" id="IPR006099">
    <property type="entry name" value="MeMalonylCoA_mutase_a/b_cat"/>
</dbReference>
<dbReference type="Gene3D" id="3.20.20.240">
    <property type="entry name" value="Methylmalonyl-CoA mutase"/>
    <property type="match status" value="1"/>
</dbReference>
<dbReference type="AlphaFoldDB" id="T0YR53"/>
<accession>T0YR53</accession>
<dbReference type="EC" id="5.4.99.2" evidence="2"/>
<dbReference type="SUPFAM" id="SSF51703">
    <property type="entry name" value="Cobalamin (vitamin B12)-dependent enzymes"/>
    <property type="match status" value="1"/>
</dbReference>
<evidence type="ECO:0000313" key="2">
    <source>
        <dbReference type="EMBL" id="EQD35593.1"/>
    </source>
</evidence>
<protein>
    <submittedName>
        <fullName evidence="2">Methylmalonyl-CoA mutase, alpha and beta chain, catalytic domain protein</fullName>
        <ecNumber evidence="2">5.4.99.2</ecNumber>
    </submittedName>
</protein>
<feature type="non-terminal residue" evidence="2">
    <location>
        <position position="80"/>
    </location>
</feature>
<keyword evidence="2" id="KW-0413">Isomerase</keyword>